<dbReference type="RefSeq" id="WP_089222771.1">
    <property type="nucleotide sequence ID" value="NZ_FZOF01000003.1"/>
</dbReference>
<evidence type="ECO:0000313" key="5">
    <source>
        <dbReference type="Proteomes" id="UP000198280"/>
    </source>
</evidence>
<feature type="domain" description="DUF4232" evidence="3">
    <location>
        <begin position="93"/>
        <end position="231"/>
    </location>
</feature>
<dbReference type="PROSITE" id="PS51318">
    <property type="entry name" value="TAT"/>
    <property type="match status" value="1"/>
</dbReference>
<feature type="region of interest" description="Disordered" evidence="1">
    <location>
        <begin position="29"/>
        <end position="93"/>
    </location>
</feature>
<reference evidence="4 5" key="1">
    <citation type="submission" date="2017-06" db="EMBL/GenBank/DDBJ databases">
        <authorList>
            <person name="Kim H.J."/>
            <person name="Triplett B.A."/>
        </authorList>
    </citation>
    <scope>NUCLEOTIDE SEQUENCE [LARGE SCALE GENOMIC DNA]</scope>
    <source>
        <strain evidence="4 5">CGMCC 4.1858</strain>
    </source>
</reference>
<dbReference type="OrthoDB" id="4304390at2"/>
<proteinExistence type="predicted"/>
<keyword evidence="2" id="KW-0732">Signal</keyword>
<feature type="chain" id="PRO_5039323303" description="DUF4232 domain-containing protein" evidence="2">
    <location>
        <begin position="20"/>
        <end position="238"/>
    </location>
</feature>
<sequence>MERRNTRRAAIAVALAATAAVLLTGCQGDDAAAGGGAPAPTAPTASPTAAPSRTAGERVPASSTSPAPGGSGDSAGSGGSGGSGGSAGPAGRCGAEDLEATAAHQAAVRPQGTGTGAAVVGFTNTSDAPCVVEGFPTVAGAANGSPEMNVPLTVRHTGAAAPVALAPGGRAWVKLTFHQVQGEGDGICASGEAPVQYPTMVLGLPGGAGRHQVALDDGVFAECDGVVAVTALSAAEPS</sequence>
<evidence type="ECO:0000256" key="2">
    <source>
        <dbReference type="SAM" id="SignalP"/>
    </source>
</evidence>
<evidence type="ECO:0000256" key="1">
    <source>
        <dbReference type="SAM" id="MobiDB-lite"/>
    </source>
</evidence>
<dbReference type="Proteomes" id="UP000198280">
    <property type="component" value="Unassembled WGS sequence"/>
</dbReference>
<evidence type="ECO:0000313" key="4">
    <source>
        <dbReference type="EMBL" id="SNS08923.1"/>
    </source>
</evidence>
<dbReference type="InterPro" id="IPR006311">
    <property type="entry name" value="TAT_signal"/>
</dbReference>
<name>A0A239BPC3_9ACTN</name>
<gene>
    <name evidence="4" type="ORF">SAMN05216252_10358</name>
</gene>
<feature type="compositionally biased region" description="Gly residues" evidence="1">
    <location>
        <begin position="69"/>
        <end position="88"/>
    </location>
</feature>
<organism evidence="4 5">
    <name type="scientific">Actinacidiphila glaucinigra</name>
    <dbReference type="NCBI Taxonomy" id="235986"/>
    <lineage>
        <taxon>Bacteria</taxon>
        <taxon>Bacillati</taxon>
        <taxon>Actinomycetota</taxon>
        <taxon>Actinomycetes</taxon>
        <taxon>Kitasatosporales</taxon>
        <taxon>Streptomycetaceae</taxon>
        <taxon>Actinacidiphila</taxon>
    </lineage>
</organism>
<evidence type="ECO:0000259" key="3">
    <source>
        <dbReference type="Pfam" id="PF14016"/>
    </source>
</evidence>
<dbReference type="AlphaFoldDB" id="A0A239BPC3"/>
<feature type="signal peptide" evidence="2">
    <location>
        <begin position="1"/>
        <end position="19"/>
    </location>
</feature>
<dbReference type="Pfam" id="PF14016">
    <property type="entry name" value="DUF4232"/>
    <property type="match status" value="1"/>
</dbReference>
<dbReference type="InterPro" id="IPR025326">
    <property type="entry name" value="DUF4232"/>
</dbReference>
<keyword evidence="5" id="KW-1185">Reference proteome</keyword>
<protein>
    <recommendedName>
        <fullName evidence="3">DUF4232 domain-containing protein</fullName>
    </recommendedName>
</protein>
<dbReference type="PROSITE" id="PS51257">
    <property type="entry name" value="PROKAR_LIPOPROTEIN"/>
    <property type="match status" value="1"/>
</dbReference>
<dbReference type="EMBL" id="FZOF01000003">
    <property type="protein sequence ID" value="SNS08923.1"/>
    <property type="molecule type" value="Genomic_DNA"/>
</dbReference>
<feature type="compositionally biased region" description="Low complexity" evidence="1">
    <location>
        <begin position="38"/>
        <end position="68"/>
    </location>
</feature>
<accession>A0A239BPC3</accession>